<keyword evidence="5" id="KW-1015">Disulfide bond</keyword>
<dbReference type="InterPro" id="IPR009003">
    <property type="entry name" value="Peptidase_S1_PA"/>
</dbReference>
<keyword evidence="4" id="KW-0720">Serine protease</keyword>
<accession>A0A7K7XT82</accession>
<evidence type="ECO:0000256" key="5">
    <source>
        <dbReference type="ARBA" id="ARBA00023157"/>
    </source>
</evidence>
<sequence length="263" mass="28465">HQTAIMGAFLPWYTFAAVSLLVIHGGLCADIIGGSEVAPHSRPFMAQIKGPNGKVFCGGALIKENWVLTAAHCPVKKSKVVLGAHSSGQREKEQQTFWIAKSFPHQCYDPRTKENDIMLLQLRGRAKLNKAVKTIPLPTSGDDPKPGTICAVAGWGTTTNSPHKWPAALREVNVTVISRQICNNEDHYNGKPVITENMICAGAKNGKKDSCNGDSGGPLRCNNVMRGITSFGKRNKCGSPDGPGVYTLLTKRYLDWIRKTVGG</sequence>
<evidence type="ECO:0000256" key="6">
    <source>
        <dbReference type="SAM" id="Phobius"/>
    </source>
</evidence>
<keyword evidence="2" id="KW-0732">Signal</keyword>
<dbReference type="SUPFAM" id="SSF50494">
    <property type="entry name" value="Trypsin-like serine proteases"/>
    <property type="match status" value="1"/>
</dbReference>
<feature type="non-terminal residue" evidence="8">
    <location>
        <position position="1"/>
    </location>
</feature>
<dbReference type="SMART" id="SM00020">
    <property type="entry name" value="Tryp_SPc"/>
    <property type="match status" value="1"/>
</dbReference>
<keyword evidence="6" id="KW-1133">Transmembrane helix</keyword>
<reference evidence="8 9" key="1">
    <citation type="submission" date="2019-09" db="EMBL/GenBank/DDBJ databases">
        <title>Bird 10,000 Genomes (B10K) Project - Family phase.</title>
        <authorList>
            <person name="Zhang G."/>
        </authorList>
    </citation>
    <scope>NUCLEOTIDE SEQUENCE [LARGE SCALE GENOMIC DNA]</scope>
    <source>
        <strain evidence="8">B10K-DU-030-22</strain>
        <tissue evidence="8">Blood</tissue>
    </source>
</reference>
<dbReference type="Proteomes" id="UP000586926">
    <property type="component" value="Unassembled WGS sequence"/>
</dbReference>
<feature type="domain" description="Peptidase S1" evidence="7">
    <location>
        <begin position="31"/>
        <end position="262"/>
    </location>
</feature>
<dbReference type="PRINTS" id="PR00722">
    <property type="entry name" value="CHYMOTRYPSIN"/>
</dbReference>
<name>A0A7K7XT82_9PASS</name>
<protein>
    <submittedName>
        <fullName evidence="8">GRAA protein</fullName>
    </submittedName>
</protein>
<dbReference type="Pfam" id="PF00089">
    <property type="entry name" value="Trypsin"/>
    <property type="match status" value="1"/>
</dbReference>
<evidence type="ECO:0000256" key="2">
    <source>
        <dbReference type="ARBA" id="ARBA00022729"/>
    </source>
</evidence>
<dbReference type="InterPro" id="IPR001314">
    <property type="entry name" value="Peptidase_S1A"/>
</dbReference>
<evidence type="ECO:0000313" key="9">
    <source>
        <dbReference type="Proteomes" id="UP000586926"/>
    </source>
</evidence>
<evidence type="ECO:0000313" key="8">
    <source>
        <dbReference type="EMBL" id="NXA68773.1"/>
    </source>
</evidence>
<dbReference type="GO" id="GO:0006508">
    <property type="term" value="P:proteolysis"/>
    <property type="evidence" value="ECO:0007669"/>
    <property type="project" value="UniProtKB-KW"/>
</dbReference>
<evidence type="ECO:0000256" key="4">
    <source>
        <dbReference type="ARBA" id="ARBA00022825"/>
    </source>
</evidence>
<dbReference type="PROSITE" id="PS00134">
    <property type="entry name" value="TRYPSIN_HIS"/>
    <property type="match status" value="1"/>
</dbReference>
<dbReference type="AlphaFoldDB" id="A0A7K7XT82"/>
<comment type="caution">
    <text evidence="8">The sequence shown here is derived from an EMBL/GenBank/DDBJ whole genome shotgun (WGS) entry which is preliminary data.</text>
</comment>
<dbReference type="GO" id="GO:0004252">
    <property type="term" value="F:serine-type endopeptidase activity"/>
    <property type="evidence" value="ECO:0007669"/>
    <property type="project" value="InterPro"/>
</dbReference>
<dbReference type="Gene3D" id="2.40.10.10">
    <property type="entry name" value="Trypsin-like serine proteases"/>
    <property type="match status" value="2"/>
</dbReference>
<dbReference type="CDD" id="cd00190">
    <property type="entry name" value="Tryp_SPc"/>
    <property type="match status" value="1"/>
</dbReference>
<dbReference type="PANTHER" id="PTHR24271">
    <property type="entry name" value="KALLIKREIN-RELATED"/>
    <property type="match status" value="1"/>
</dbReference>
<keyword evidence="6" id="KW-0472">Membrane</keyword>
<dbReference type="PANTHER" id="PTHR24271:SF69">
    <property type="entry name" value="GRANZYME A"/>
    <property type="match status" value="1"/>
</dbReference>
<keyword evidence="3" id="KW-0378">Hydrolase</keyword>
<dbReference type="InterPro" id="IPR001254">
    <property type="entry name" value="Trypsin_dom"/>
</dbReference>
<organism evidence="8 9">
    <name type="scientific">Mohoua ochrocephala</name>
    <dbReference type="NCBI Taxonomy" id="874463"/>
    <lineage>
        <taxon>Eukaryota</taxon>
        <taxon>Metazoa</taxon>
        <taxon>Chordata</taxon>
        <taxon>Craniata</taxon>
        <taxon>Vertebrata</taxon>
        <taxon>Euteleostomi</taxon>
        <taxon>Archelosauria</taxon>
        <taxon>Archosauria</taxon>
        <taxon>Dinosauria</taxon>
        <taxon>Saurischia</taxon>
        <taxon>Theropoda</taxon>
        <taxon>Coelurosauria</taxon>
        <taxon>Aves</taxon>
        <taxon>Neognathae</taxon>
        <taxon>Neoaves</taxon>
        <taxon>Telluraves</taxon>
        <taxon>Australaves</taxon>
        <taxon>Passeriformes</taxon>
        <taxon>Meliphagoidea</taxon>
        <taxon>Acanthizidae</taxon>
        <taxon>Mohoua</taxon>
    </lineage>
</organism>
<gene>
    <name evidence="8" type="primary">Gzma</name>
    <name evidence="8" type="ORF">MOHOCH_R05515</name>
</gene>
<keyword evidence="6" id="KW-0812">Transmembrane</keyword>
<evidence type="ECO:0000256" key="3">
    <source>
        <dbReference type="ARBA" id="ARBA00022801"/>
    </source>
</evidence>
<proteinExistence type="predicted"/>
<dbReference type="InterPro" id="IPR043504">
    <property type="entry name" value="Peptidase_S1_PA_chymotrypsin"/>
</dbReference>
<dbReference type="EMBL" id="VZTA01024463">
    <property type="protein sequence ID" value="NXA68773.1"/>
    <property type="molecule type" value="Genomic_DNA"/>
</dbReference>
<evidence type="ECO:0000259" key="7">
    <source>
        <dbReference type="PROSITE" id="PS50240"/>
    </source>
</evidence>
<dbReference type="InterPro" id="IPR018114">
    <property type="entry name" value="TRYPSIN_HIS"/>
</dbReference>
<dbReference type="PROSITE" id="PS50240">
    <property type="entry name" value="TRYPSIN_DOM"/>
    <property type="match status" value="1"/>
</dbReference>
<feature type="transmembrane region" description="Helical" evidence="6">
    <location>
        <begin position="12"/>
        <end position="32"/>
    </location>
</feature>
<feature type="non-terminal residue" evidence="8">
    <location>
        <position position="263"/>
    </location>
</feature>
<evidence type="ECO:0000256" key="1">
    <source>
        <dbReference type="ARBA" id="ARBA00022670"/>
    </source>
</evidence>
<keyword evidence="9" id="KW-1185">Reference proteome</keyword>
<dbReference type="FunFam" id="2.40.10.10:FF:000120">
    <property type="entry name" value="Putative serine protease"/>
    <property type="match status" value="1"/>
</dbReference>
<keyword evidence="1" id="KW-0645">Protease</keyword>